<evidence type="ECO:0000256" key="1">
    <source>
        <dbReference type="ARBA" id="ARBA00023254"/>
    </source>
</evidence>
<name>B0DL41_LACBS</name>
<gene>
    <name evidence="2" type="ORF">LACBIDRAFT_304172</name>
</gene>
<organism evidence="3">
    <name type="scientific">Laccaria bicolor (strain S238N-H82 / ATCC MYA-4686)</name>
    <name type="common">Bicoloured deceiver</name>
    <name type="synonym">Laccaria laccata var. bicolor</name>
    <dbReference type="NCBI Taxonomy" id="486041"/>
    <lineage>
        <taxon>Eukaryota</taxon>
        <taxon>Fungi</taxon>
        <taxon>Dikarya</taxon>
        <taxon>Basidiomycota</taxon>
        <taxon>Agaricomycotina</taxon>
        <taxon>Agaricomycetes</taxon>
        <taxon>Agaricomycetidae</taxon>
        <taxon>Agaricales</taxon>
        <taxon>Agaricineae</taxon>
        <taxon>Hydnangiaceae</taxon>
        <taxon>Laccaria</taxon>
    </lineage>
</organism>
<keyword evidence="3" id="KW-1185">Reference proteome</keyword>
<dbReference type="RefSeq" id="XP_001884586.1">
    <property type="nucleotide sequence ID" value="XM_001884551.1"/>
</dbReference>
<dbReference type="KEGG" id="lbc:LACBIDRAFT_304172"/>
<dbReference type="EMBL" id="DS547116">
    <property type="protein sequence ID" value="EDR04762.1"/>
    <property type="molecule type" value="Genomic_DNA"/>
</dbReference>
<dbReference type="STRING" id="486041.B0DL41"/>
<dbReference type="GO" id="GO:0051321">
    <property type="term" value="P:meiotic cell cycle"/>
    <property type="evidence" value="ECO:0007669"/>
    <property type="project" value="UniProtKB-KW"/>
</dbReference>
<keyword evidence="1" id="KW-0469">Meiosis</keyword>
<dbReference type="PANTHER" id="PTHR40375:SF2">
    <property type="entry name" value="SPORULATION-SPECIFIC PROTEIN 22"/>
    <property type="match status" value="1"/>
</dbReference>
<evidence type="ECO:0000313" key="2">
    <source>
        <dbReference type="EMBL" id="EDR04762.1"/>
    </source>
</evidence>
<dbReference type="InParanoid" id="B0DL41"/>
<dbReference type="GeneID" id="6080225"/>
<dbReference type="AlphaFoldDB" id="B0DL41"/>
<accession>B0DL41</accession>
<dbReference type="Proteomes" id="UP000001194">
    <property type="component" value="Unassembled WGS sequence"/>
</dbReference>
<dbReference type="InterPro" id="IPR013940">
    <property type="entry name" value="Spo22/ZIP4/TEX11"/>
</dbReference>
<dbReference type="HOGENOM" id="CLU_006898_0_0_1"/>
<dbReference type="Pfam" id="PF08631">
    <property type="entry name" value="SPO22"/>
    <property type="match status" value="1"/>
</dbReference>
<dbReference type="OrthoDB" id="65716at2759"/>
<dbReference type="PANTHER" id="PTHR40375">
    <property type="entry name" value="SPORULATION-SPECIFIC PROTEIN 22"/>
    <property type="match status" value="1"/>
</dbReference>
<dbReference type="GO" id="GO:0090173">
    <property type="term" value="P:regulation of synaptonemal complex assembly"/>
    <property type="evidence" value="ECO:0007669"/>
    <property type="project" value="InterPro"/>
</dbReference>
<sequence length="631" mass="71084">MEAAWKEGNYTVAEFMSKKITGDHQRLALLPPHDRELLAYKLHQIGKSLLKEPSAEDGTKPADAVEWLQKAFSMADQLDDTAGSGVVELKISLLRTMARAYFVSESYDRAEAVLNELLPTIDASTDHASSEYQELRWLRLAVLKRRKAGDPALLDAFKSIIDHMEWTEPNITELVFDFHADITLGAYAHIFSALVTNVNLHCLSRALRHHESETDHVDRLVLSLIFHCSKDDDHARAMKTLESTFLIWQYGGRHYKAKRWSEAAEWYIAGSHQLFRSHGLSSSSKCFRKAALCYIEKREYAHASTVIRRCPTNEATTHYVIFLTAVHQAIRAINDMQKAPDFDRKMLMLATQISHQSEMRTLLLSVLEGLLKTLKVGSSGDVVVQAMTLIRCIVKLILQLLVEPVANRPLLIDTVVNHYRTARILTAAASEQRAVSLIFKDVSWLWRTAYNCAVQGCSDWENAGEQISELFDISRELLEACCNASPVDVDSESRLHLVNASFAAVSGRVFSVREIVVSTGAVDVERLRVITADIKTSKDRITDILNKAKTLDEGEGDRIQYFLHTLRVFETEFLVHLKEWNQISQIVQEIVKSGPLAVDTYEAIADILWVDKDCPVNGKYATLMSAAMVPN</sequence>
<dbReference type="InterPro" id="IPR039057">
    <property type="entry name" value="Spo22/ZIP4"/>
</dbReference>
<evidence type="ECO:0000313" key="3">
    <source>
        <dbReference type="Proteomes" id="UP000001194"/>
    </source>
</evidence>
<reference evidence="2 3" key="1">
    <citation type="journal article" date="2008" name="Nature">
        <title>The genome of Laccaria bicolor provides insights into mycorrhizal symbiosis.</title>
        <authorList>
            <person name="Martin F."/>
            <person name="Aerts A."/>
            <person name="Ahren D."/>
            <person name="Brun A."/>
            <person name="Danchin E.G.J."/>
            <person name="Duchaussoy F."/>
            <person name="Gibon J."/>
            <person name="Kohler A."/>
            <person name="Lindquist E."/>
            <person name="Pereda V."/>
            <person name="Salamov A."/>
            <person name="Shapiro H.J."/>
            <person name="Wuyts J."/>
            <person name="Blaudez D."/>
            <person name="Buee M."/>
            <person name="Brokstein P."/>
            <person name="Canbaeck B."/>
            <person name="Cohen D."/>
            <person name="Courty P.E."/>
            <person name="Coutinho P.M."/>
            <person name="Delaruelle C."/>
            <person name="Detter J.C."/>
            <person name="Deveau A."/>
            <person name="DiFazio S."/>
            <person name="Duplessis S."/>
            <person name="Fraissinet-Tachet L."/>
            <person name="Lucic E."/>
            <person name="Frey-Klett P."/>
            <person name="Fourrey C."/>
            <person name="Feussner I."/>
            <person name="Gay G."/>
            <person name="Grimwood J."/>
            <person name="Hoegger P.J."/>
            <person name="Jain P."/>
            <person name="Kilaru S."/>
            <person name="Labbe J."/>
            <person name="Lin Y.C."/>
            <person name="Legue V."/>
            <person name="Le Tacon F."/>
            <person name="Marmeisse R."/>
            <person name="Melayah D."/>
            <person name="Montanini B."/>
            <person name="Muratet M."/>
            <person name="Nehls U."/>
            <person name="Niculita-Hirzel H."/>
            <person name="Oudot-Le Secq M.P."/>
            <person name="Peter M."/>
            <person name="Quesneville H."/>
            <person name="Rajashekar B."/>
            <person name="Reich M."/>
            <person name="Rouhier N."/>
            <person name="Schmutz J."/>
            <person name="Yin T."/>
            <person name="Chalot M."/>
            <person name="Henrissat B."/>
            <person name="Kuees U."/>
            <person name="Lucas S."/>
            <person name="Van de Peer Y."/>
            <person name="Podila G.K."/>
            <person name="Polle A."/>
            <person name="Pukkila P.J."/>
            <person name="Richardson P.M."/>
            <person name="Rouze P."/>
            <person name="Sanders I.R."/>
            <person name="Stajich J.E."/>
            <person name="Tunlid A."/>
            <person name="Tuskan G."/>
            <person name="Grigoriev I.V."/>
        </authorList>
    </citation>
    <scope>NUCLEOTIDE SEQUENCE [LARGE SCALE GENOMIC DNA]</scope>
    <source>
        <strain evidence="3">S238N-H82 / ATCC MYA-4686</strain>
    </source>
</reference>
<proteinExistence type="predicted"/>
<protein>
    <submittedName>
        <fullName evidence="2">Predicted protein</fullName>
    </submittedName>
</protein>